<accession>A0A1H8VNV6</accession>
<gene>
    <name evidence="2" type="ORF">SAMN05216388_10405</name>
</gene>
<dbReference type="Gene3D" id="3.20.20.370">
    <property type="entry name" value="Glycoside hydrolase/deacetylase"/>
    <property type="match status" value="1"/>
</dbReference>
<dbReference type="CDD" id="cd10931">
    <property type="entry name" value="CE4_u7"/>
    <property type="match status" value="1"/>
</dbReference>
<dbReference type="EMBL" id="FOCX01000040">
    <property type="protein sequence ID" value="SEP17095.1"/>
    <property type="molecule type" value="Genomic_DNA"/>
</dbReference>
<proteinExistence type="predicted"/>
<dbReference type="AlphaFoldDB" id="A0A1H8VNV6"/>
<dbReference type="RefSeq" id="WP_342027708.1">
    <property type="nucleotide sequence ID" value="NZ_FOCX01000040.1"/>
</dbReference>
<evidence type="ECO:0000313" key="2">
    <source>
        <dbReference type="EMBL" id="SEP17095.1"/>
    </source>
</evidence>
<dbReference type="GO" id="GO:0005975">
    <property type="term" value="P:carbohydrate metabolic process"/>
    <property type="evidence" value="ECO:0007669"/>
    <property type="project" value="InterPro"/>
</dbReference>
<evidence type="ECO:0008006" key="4">
    <source>
        <dbReference type="Google" id="ProtNLM"/>
    </source>
</evidence>
<organism evidence="2 3">
    <name type="scientific">Halorientalis persicus</name>
    <dbReference type="NCBI Taxonomy" id="1367881"/>
    <lineage>
        <taxon>Archaea</taxon>
        <taxon>Methanobacteriati</taxon>
        <taxon>Methanobacteriota</taxon>
        <taxon>Stenosarchaea group</taxon>
        <taxon>Halobacteria</taxon>
        <taxon>Halobacteriales</taxon>
        <taxon>Haloarculaceae</taxon>
        <taxon>Halorientalis</taxon>
    </lineage>
</organism>
<keyword evidence="3" id="KW-1185">Reference proteome</keyword>
<evidence type="ECO:0000256" key="1">
    <source>
        <dbReference type="SAM" id="MobiDB-lite"/>
    </source>
</evidence>
<dbReference type="SUPFAM" id="SSF88713">
    <property type="entry name" value="Glycoside hydrolase/deacetylase"/>
    <property type="match status" value="1"/>
</dbReference>
<evidence type="ECO:0000313" key="3">
    <source>
        <dbReference type="Proteomes" id="UP000198775"/>
    </source>
</evidence>
<feature type="region of interest" description="Disordered" evidence="1">
    <location>
        <begin position="296"/>
        <end position="317"/>
    </location>
</feature>
<name>A0A1H8VNV6_9EURY</name>
<sequence length="317" mass="36405">MTAISDTDYPFALCLTHDVDRPYKTPVHAVFYALADRDPRHLRDLLPGRNPYWQFEELMTLEADLGVRSAFYFLNEQPLRDRPRSDLADPQALLQTVGRYDVRDPAIERIVRQLDDGGWEVGLHGSYHTARDRERLAEEKARIESVLGHEITGGRQHYLRFDDPETWRHYRDLGLAYDTSLGSTEAYGFLHGDGVLRPFDDDFVVFPLTLMEQTLPDPGERFDAAWAACRSLLDAAADGDAVMTTLFHPRLFDPREFPGYRRLYRRLIEEALEMGAWVGPPRDCYRTFLDGSAREDATNRNHRGSGIDRTGNRSITK</sequence>
<reference evidence="3" key="1">
    <citation type="submission" date="2016-10" db="EMBL/GenBank/DDBJ databases">
        <authorList>
            <person name="Varghese N."/>
            <person name="Submissions S."/>
        </authorList>
    </citation>
    <scope>NUCLEOTIDE SEQUENCE [LARGE SCALE GENOMIC DNA]</scope>
    <source>
        <strain evidence="3">IBRC-M 10043</strain>
    </source>
</reference>
<protein>
    <recommendedName>
        <fullName evidence="4">Polysaccharide deacetylase</fullName>
    </recommendedName>
</protein>
<dbReference type="Proteomes" id="UP000198775">
    <property type="component" value="Unassembled WGS sequence"/>
</dbReference>
<dbReference type="InterPro" id="IPR011330">
    <property type="entry name" value="Glyco_hydro/deAcase_b/a-brl"/>
</dbReference>